<proteinExistence type="predicted"/>
<dbReference type="EMBL" id="SORI01000002">
    <property type="protein sequence ID" value="TDY63047.1"/>
    <property type="molecule type" value="Genomic_DNA"/>
</dbReference>
<comment type="caution">
    <text evidence="1">The sequence shown here is derived from an EMBL/GenBank/DDBJ whole genome shotgun (WGS) entry which is preliminary data.</text>
</comment>
<protein>
    <submittedName>
        <fullName evidence="1">Molybdopterin synthase sulfur carrier subunit</fullName>
    </submittedName>
</protein>
<accession>A0A4R8MF41</accession>
<dbReference type="InterPro" id="IPR012675">
    <property type="entry name" value="Beta-grasp_dom_sf"/>
</dbReference>
<dbReference type="InterPro" id="IPR052045">
    <property type="entry name" value="Sulfur_Carrier/Prot_Modifier"/>
</dbReference>
<reference evidence="1 2" key="1">
    <citation type="submission" date="2019-03" db="EMBL/GenBank/DDBJ databases">
        <title>Genomic Encyclopedia of Type Strains, Phase IV (KMG-IV): sequencing the most valuable type-strain genomes for metagenomic binning, comparative biology and taxonomic classification.</title>
        <authorList>
            <person name="Goeker M."/>
        </authorList>
    </citation>
    <scope>NUCLEOTIDE SEQUENCE [LARGE SCALE GENOMIC DNA]</scope>
    <source>
        <strain evidence="1 2">DSM 25964</strain>
    </source>
</reference>
<dbReference type="InterPro" id="IPR010038">
    <property type="entry name" value="MoaD_arc-typ"/>
</dbReference>
<gene>
    <name evidence="1" type="ORF">C8D99_10228</name>
</gene>
<sequence length="90" mass="9754">MIKVLFFATIRDLTREKETAAEGADTVMELLLQLSDRYGPDFREEALDGDNISDRLIVLVNGRHIAHTGGGETHLSEGDTVAVFPIIGGG</sequence>
<dbReference type="AlphaFoldDB" id="A0A4R8MF41"/>
<dbReference type="PANTHER" id="PTHR38031">
    <property type="entry name" value="SULFUR CARRIER PROTEIN SLR0821-RELATED"/>
    <property type="match status" value="1"/>
</dbReference>
<dbReference type="PANTHER" id="PTHR38031:SF1">
    <property type="entry name" value="SULFUR CARRIER PROTEIN CYSO"/>
    <property type="match status" value="1"/>
</dbReference>
<dbReference type="NCBIfam" id="TIGR01687">
    <property type="entry name" value="moaD_arch"/>
    <property type="match status" value="1"/>
</dbReference>
<keyword evidence="2" id="KW-1185">Reference proteome</keyword>
<dbReference type="InterPro" id="IPR016155">
    <property type="entry name" value="Mopterin_synth/thiamin_S_b"/>
</dbReference>
<name>A0A4R8MF41_9BACT</name>
<dbReference type="Pfam" id="PF02597">
    <property type="entry name" value="ThiS"/>
    <property type="match status" value="1"/>
</dbReference>
<dbReference type="Proteomes" id="UP000295066">
    <property type="component" value="Unassembled WGS sequence"/>
</dbReference>
<evidence type="ECO:0000313" key="1">
    <source>
        <dbReference type="EMBL" id="TDY63047.1"/>
    </source>
</evidence>
<dbReference type="InterPro" id="IPR003749">
    <property type="entry name" value="ThiS/MoaD-like"/>
</dbReference>
<dbReference type="RefSeq" id="WP_243833811.1">
    <property type="nucleotide sequence ID" value="NZ_SORI01000002.1"/>
</dbReference>
<organism evidence="1 2">
    <name type="scientific">Aminivibrio pyruvatiphilus</name>
    <dbReference type="NCBI Taxonomy" id="1005740"/>
    <lineage>
        <taxon>Bacteria</taxon>
        <taxon>Thermotogati</taxon>
        <taxon>Synergistota</taxon>
        <taxon>Synergistia</taxon>
        <taxon>Synergistales</taxon>
        <taxon>Aminobacteriaceae</taxon>
        <taxon>Aminivibrio</taxon>
    </lineage>
</organism>
<evidence type="ECO:0000313" key="2">
    <source>
        <dbReference type="Proteomes" id="UP000295066"/>
    </source>
</evidence>
<dbReference type="Gene3D" id="3.10.20.30">
    <property type="match status" value="1"/>
</dbReference>
<dbReference type="SUPFAM" id="SSF54285">
    <property type="entry name" value="MoaD/ThiS"/>
    <property type="match status" value="1"/>
</dbReference>